<comment type="caution">
    <text evidence="2">The sequence shown here is derived from an EMBL/GenBank/DDBJ whole genome shotgun (WGS) entry which is preliminary data.</text>
</comment>
<feature type="compositionally biased region" description="Low complexity" evidence="1">
    <location>
        <begin position="74"/>
        <end position="85"/>
    </location>
</feature>
<sequence length="703" mass="76962">MAANAPYFQLRGQFTNATNAQFATTDDHDYDLAASLAPHNAALYADRQSEENPVNTLEENHNLVELLEAATTAAGQAAEATSANAMHPGDTMLSSRKRKRGDSPSGDGVDEQEASYTQRDMSTRQKRARMDVPTDPQLREPDGRGHHVSERESLSRSSESLLQDARAAGVHSAAALFRRSSKEPTRKYTRPPMSKLFISLQLTPENFLHLQAQAKAYMLDTTHPERQSCVGNRGKGDTDMVKLRLFNCVREFLSDGAGEQFFGENVDKPALSDTIEAARALGEDRTTQERLVWPRDGNTIIGLVTPLLRRMVTNERQRMYAIETRKGGKRKEDSVESQVHGSNDHGEHGLELQSPLQDSNPLSLPLAQSQHSYQTSPVASLPHHRLSIPTQGAASSLVMPASVIRVRAGADVYELRQTEEDLPTANSFDLRKINIQLAKNHVKLDMCKQIRTSQTVMSYRWDQLHDDIKYLLGLALATYPALRPENAAKSAEGMGPEALRGLAVAASEMENQSNTGNISSTEAELATRNVLDLDRSLIHNNHNDTNEAQQAESRTTPPLLAQTRSGLTPPSGPVASPVVSTDMVNTSGYIQYPRLPLSEKSSLHEESIQPEGIYTSNTGVSPSSSPLERRPQATNATPQAPNPSAIEESWNVASLKLPEYTVFVMLTGGLTKIVDGGAWERAKGHLGSSVWAEGRMSVVVEIG</sequence>
<dbReference type="EMBL" id="JAGMWT010000006">
    <property type="protein sequence ID" value="KAH7126848.1"/>
    <property type="molecule type" value="Genomic_DNA"/>
</dbReference>
<keyword evidence="3" id="KW-1185">Reference proteome</keyword>
<feature type="region of interest" description="Disordered" evidence="1">
    <location>
        <begin position="74"/>
        <end position="159"/>
    </location>
</feature>
<organism evidence="2 3">
    <name type="scientific">Dendryphion nanum</name>
    <dbReference type="NCBI Taxonomy" id="256645"/>
    <lineage>
        <taxon>Eukaryota</taxon>
        <taxon>Fungi</taxon>
        <taxon>Dikarya</taxon>
        <taxon>Ascomycota</taxon>
        <taxon>Pezizomycotina</taxon>
        <taxon>Dothideomycetes</taxon>
        <taxon>Pleosporomycetidae</taxon>
        <taxon>Pleosporales</taxon>
        <taxon>Torulaceae</taxon>
        <taxon>Dendryphion</taxon>
    </lineage>
</organism>
<dbReference type="AlphaFoldDB" id="A0A9P9DX18"/>
<feature type="region of interest" description="Disordered" evidence="1">
    <location>
        <begin position="560"/>
        <end position="580"/>
    </location>
</feature>
<evidence type="ECO:0000256" key="1">
    <source>
        <dbReference type="SAM" id="MobiDB-lite"/>
    </source>
</evidence>
<reference evidence="2" key="1">
    <citation type="journal article" date="2021" name="Nat. Commun.">
        <title>Genetic determinants of endophytism in the Arabidopsis root mycobiome.</title>
        <authorList>
            <person name="Mesny F."/>
            <person name="Miyauchi S."/>
            <person name="Thiergart T."/>
            <person name="Pickel B."/>
            <person name="Atanasova L."/>
            <person name="Karlsson M."/>
            <person name="Huettel B."/>
            <person name="Barry K.W."/>
            <person name="Haridas S."/>
            <person name="Chen C."/>
            <person name="Bauer D."/>
            <person name="Andreopoulos W."/>
            <person name="Pangilinan J."/>
            <person name="LaButti K."/>
            <person name="Riley R."/>
            <person name="Lipzen A."/>
            <person name="Clum A."/>
            <person name="Drula E."/>
            <person name="Henrissat B."/>
            <person name="Kohler A."/>
            <person name="Grigoriev I.V."/>
            <person name="Martin F.M."/>
            <person name="Hacquard S."/>
        </authorList>
    </citation>
    <scope>NUCLEOTIDE SEQUENCE</scope>
    <source>
        <strain evidence="2">MPI-CAGE-CH-0243</strain>
    </source>
</reference>
<feature type="region of interest" description="Disordered" evidence="1">
    <location>
        <begin position="321"/>
        <end position="374"/>
    </location>
</feature>
<feature type="region of interest" description="Disordered" evidence="1">
    <location>
        <begin position="601"/>
        <end position="644"/>
    </location>
</feature>
<feature type="compositionally biased region" description="Basic and acidic residues" evidence="1">
    <location>
        <begin position="321"/>
        <end position="334"/>
    </location>
</feature>
<feature type="compositionally biased region" description="Polar residues" evidence="1">
    <location>
        <begin position="354"/>
        <end position="374"/>
    </location>
</feature>
<accession>A0A9P9DX18</accession>
<name>A0A9P9DX18_9PLEO</name>
<evidence type="ECO:0000313" key="2">
    <source>
        <dbReference type="EMBL" id="KAH7126848.1"/>
    </source>
</evidence>
<gene>
    <name evidence="2" type="ORF">B0J11DRAFT_287709</name>
</gene>
<feature type="compositionally biased region" description="Polar residues" evidence="1">
    <location>
        <begin position="614"/>
        <end position="639"/>
    </location>
</feature>
<dbReference type="OrthoDB" id="5373017at2759"/>
<evidence type="ECO:0000313" key="3">
    <source>
        <dbReference type="Proteomes" id="UP000700596"/>
    </source>
</evidence>
<proteinExistence type="predicted"/>
<dbReference type="Proteomes" id="UP000700596">
    <property type="component" value="Unassembled WGS sequence"/>
</dbReference>
<protein>
    <submittedName>
        <fullName evidence="2">Uncharacterized protein</fullName>
    </submittedName>
</protein>
<feature type="compositionally biased region" description="Basic and acidic residues" evidence="1">
    <location>
        <begin position="128"/>
        <end position="154"/>
    </location>
</feature>